<reference evidence="1 2" key="1">
    <citation type="submission" date="2016-03" db="EMBL/GenBank/DDBJ databases">
        <authorList>
            <person name="Heylen K."/>
            <person name="De Vos P."/>
            <person name="Vekeman B."/>
        </authorList>
    </citation>
    <scope>NUCLEOTIDE SEQUENCE [LARGE SCALE GENOMIC DNA]</scope>
    <source>
        <strain evidence="1 2">R-49807</strain>
    </source>
</reference>
<gene>
    <name evidence="1" type="ORF">A1356_18820</name>
</gene>
<name>A0A291IGI0_9GAMM</name>
<dbReference type="InterPro" id="IPR025272">
    <property type="entry name" value="SocA_Panacea"/>
</dbReference>
<evidence type="ECO:0000313" key="2">
    <source>
        <dbReference type="Proteomes" id="UP000077734"/>
    </source>
</evidence>
<evidence type="ECO:0000313" key="1">
    <source>
        <dbReference type="EMBL" id="OAI22789.1"/>
    </source>
</evidence>
<dbReference type="RefSeq" id="WP_064029374.1">
    <property type="nucleotide sequence ID" value="NZ_CP023669.1"/>
</dbReference>
<proteinExistence type="predicted"/>
<dbReference type="AlphaFoldDB" id="A0A291IGI0"/>
<dbReference type="Proteomes" id="UP000077734">
    <property type="component" value="Unassembled WGS sequence"/>
</dbReference>
<keyword evidence="2" id="KW-1185">Reference proteome</keyword>
<accession>A0A291IGI0</accession>
<organism evidence="1 2">
    <name type="scientific">Methylomonas koyamae</name>
    <dbReference type="NCBI Taxonomy" id="702114"/>
    <lineage>
        <taxon>Bacteria</taxon>
        <taxon>Pseudomonadati</taxon>
        <taxon>Pseudomonadota</taxon>
        <taxon>Gammaproteobacteria</taxon>
        <taxon>Methylococcales</taxon>
        <taxon>Methylococcaceae</taxon>
        <taxon>Methylomonas</taxon>
    </lineage>
</organism>
<dbReference type="KEGG" id="mko:MKLM6_1218"/>
<sequence>MAVSSHAVANEFIRLAQEQNKRLTNMQLQKLVFLAQGYSLAILDEPIHYHNTHAWQWGPVIPKLYKPLQKYGSSLVTDYLDTEDKIEPDSEEADLIKGVFDNYGHYTGGQLSALTHRPNTPWSETWARQQFAVIDNELIANYYKGLIETA</sequence>
<dbReference type="EMBL" id="LUUL01000117">
    <property type="protein sequence ID" value="OAI22789.1"/>
    <property type="molecule type" value="Genomic_DNA"/>
</dbReference>
<dbReference type="Pfam" id="PF13274">
    <property type="entry name" value="SocA_Panacea"/>
    <property type="match status" value="1"/>
</dbReference>
<protein>
    <submittedName>
        <fullName evidence="1">Uncharacterized protein</fullName>
    </submittedName>
</protein>
<comment type="caution">
    <text evidence="1">The sequence shown here is derived from an EMBL/GenBank/DDBJ whole genome shotgun (WGS) entry which is preliminary data.</text>
</comment>